<keyword evidence="2" id="KW-0430">Lectin</keyword>
<dbReference type="InterPro" id="IPR003609">
    <property type="entry name" value="Pan_app"/>
</dbReference>
<evidence type="ECO:0000256" key="5">
    <source>
        <dbReference type="SAM" id="SignalP"/>
    </source>
</evidence>
<evidence type="ECO:0000256" key="1">
    <source>
        <dbReference type="ARBA" id="ARBA00022723"/>
    </source>
</evidence>
<dbReference type="GO" id="GO:0005615">
    <property type="term" value="C:extracellular space"/>
    <property type="evidence" value="ECO:0007669"/>
    <property type="project" value="TreeGrafter"/>
</dbReference>
<evidence type="ECO:0000313" key="7">
    <source>
        <dbReference type="EnsemblMetazoa" id="CLYHEMP023096.2"/>
    </source>
</evidence>
<dbReference type="Proteomes" id="UP000594262">
    <property type="component" value="Unplaced"/>
</dbReference>
<reference evidence="7" key="1">
    <citation type="submission" date="2021-01" db="UniProtKB">
        <authorList>
            <consortium name="EnsemblMetazoa"/>
        </authorList>
    </citation>
    <scope>IDENTIFICATION</scope>
</reference>
<dbReference type="Gene3D" id="3.50.4.10">
    <property type="entry name" value="Hepatocyte Growth Factor"/>
    <property type="match status" value="1"/>
</dbReference>
<keyword evidence="1" id="KW-0479">Metal-binding</keyword>
<evidence type="ECO:0000259" key="6">
    <source>
        <dbReference type="PROSITE" id="PS50948"/>
    </source>
</evidence>
<evidence type="ECO:0000256" key="4">
    <source>
        <dbReference type="ARBA" id="ARBA00023157"/>
    </source>
</evidence>
<dbReference type="GO" id="GO:0070492">
    <property type="term" value="F:oligosaccharide binding"/>
    <property type="evidence" value="ECO:0007669"/>
    <property type="project" value="TreeGrafter"/>
</dbReference>
<dbReference type="SUPFAM" id="SSF56496">
    <property type="entry name" value="Fibrinogen C-terminal domain-like"/>
    <property type="match status" value="1"/>
</dbReference>
<name>A0A7M6DQX4_9CNID</name>
<dbReference type="GeneID" id="136802863"/>
<keyword evidence="8" id="KW-1185">Reference proteome</keyword>
<dbReference type="PANTHER" id="PTHR16146">
    <property type="entry name" value="INTELECTIN"/>
    <property type="match status" value="1"/>
</dbReference>
<dbReference type="Gene3D" id="3.90.215.10">
    <property type="entry name" value="Gamma Fibrinogen, chain A, domain 1"/>
    <property type="match status" value="1"/>
</dbReference>
<keyword evidence="3" id="KW-0106">Calcium</keyword>
<dbReference type="RefSeq" id="XP_066915726.1">
    <property type="nucleotide sequence ID" value="XM_067059625.1"/>
</dbReference>
<keyword evidence="5" id="KW-0732">Signal</keyword>
<dbReference type="OrthoDB" id="5985694at2759"/>
<accession>A0A7M6DQX4</accession>
<evidence type="ECO:0000313" key="8">
    <source>
        <dbReference type="Proteomes" id="UP000594262"/>
    </source>
</evidence>
<feature type="domain" description="Apple" evidence="6">
    <location>
        <begin position="23"/>
        <end position="101"/>
    </location>
</feature>
<dbReference type="GO" id="GO:0046872">
    <property type="term" value="F:metal ion binding"/>
    <property type="evidence" value="ECO:0007669"/>
    <property type="project" value="UniProtKB-KW"/>
</dbReference>
<feature type="signal peptide" evidence="5">
    <location>
        <begin position="1"/>
        <end position="25"/>
    </location>
</feature>
<dbReference type="NCBIfam" id="NF040941">
    <property type="entry name" value="GGGWT_bact"/>
    <property type="match status" value="1"/>
</dbReference>
<organism evidence="7 8">
    <name type="scientific">Clytia hemisphaerica</name>
    <dbReference type="NCBI Taxonomy" id="252671"/>
    <lineage>
        <taxon>Eukaryota</taxon>
        <taxon>Metazoa</taxon>
        <taxon>Cnidaria</taxon>
        <taxon>Hydrozoa</taxon>
        <taxon>Hydroidolina</taxon>
        <taxon>Leptothecata</taxon>
        <taxon>Obeliida</taxon>
        <taxon>Clytiidae</taxon>
        <taxon>Clytia</taxon>
    </lineage>
</organism>
<dbReference type="InterPro" id="IPR014716">
    <property type="entry name" value="Fibrinogen_a/b/g_C_1"/>
</dbReference>
<feature type="chain" id="PRO_5029862419" description="Apple domain-containing protein" evidence="5">
    <location>
        <begin position="26"/>
        <end position="344"/>
    </location>
</feature>
<dbReference type="SUPFAM" id="SSF57414">
    <property type="entry name" value="Hairpin loop containing domain-like"/>
    <property type="match status" value="1"/>
</dbReference>
<dbReference type="PROSITE" id="PS50948">
    <property type="entry name" value="PAN"/>
    <property type="match status" value="1"/>
</dbReference>
<dbReference type="InterPro" id="IPR036056">
    <property type="entry name" value="Fibrinogen-like_C"/>
</dbReference>
<dbReference type="Pfam" id="PF00024">
    <property type="entry name" value="PAN_1"/>
    <property type="match status" value="1"/>
</dbReference>
<dbReference type="EnsemblMetazoa" id="CLYHEMT023096.2">
    <property type="protein sequence ID" value="CLYHEMP023096.2"/>
    <property type="gene ID" value="CLYHEMG023096"/>
</dbReference>
<keyword evidence="4" id="KW-1015">Disulfide bond</keyword>
<dbReference type="AlphaFoldDB" id="A0A7M6DQX4"/>
<sequence length="344" mass="38949">MLNITLTLLFVILSFSSLELTCCRADFYQHVDGKTLPETDLLHNDTEVITSISRIQCALRCSRQKTICQTVLYDEENRKCILQTVNSTQKSHGYNTWNTLQILKDQPSPAEVKPVTSLPEERSCYELLQKYPSLPSQEYNINFNGTEVFVYCDMTQGQGGWTQIANIRQINQQSFSLSSIQVDTPGELSDRLLSGENYALSAQGLRDLVNSTGARQLRVYCSKPSVGRTFHIESRDNAIGDQILEYFSDVTATELPDGADSFDTLPGDTSYLTSHVHEWRFQSGKWGHGTIKTQPMKLYKNLVYISDSKTPPSYVYKVGMNSTPKLYCDDDGTLNSGEWKYFIR</sequence>
<evidence type="ECO:0000256" key="3">
    <source>
        <dbReference type="ARBA" id="ARBA00022837"/>
    </source>
</evidence>
<protein>
    <recommendedName>
        <fullName evidence="6">Apple domain-containing protein</fullName>
    </recommendedName>
</protein>
<proteinExistence type="predicted"/>
<evidence type="ECO:0000256" key="2">
    <source>
        <dbReference type="ARBA" id="ARBA00022734"/>
    </source>
</evidence>
<dbReference type="PANTHER" id="PTHR16146:SF46">
    <property type="entry name" value="INTELECTIN-1A-RELATED"/>
    <property type="match status" value="1"/>
</dbReference>